<feature type="compositionally biased region" description="Gly residues" evidence="1">
    <location>
        <begin position="205"/>
        <end position="216"/>
    </location>
</feature>
<gene>
    <name evidence="2" type="ORF">DM02DRAFT_360923</name>
</gene>
<feature type="region of interest" description="Disordered" evidence="1">
    <location>
        <begin position="62"/>
        <end position="289"/>
    </location>
</feature>
<accession>A0A2V1CZX2</accession>
<dbReference type="Proteomes" id="UP000244855">
    <property type="component" value="Unassembled WGS sequence"/>
</dbReference>
<feature type="compositionally biased region" description="Pro residues" evidence="1">
    <location>
        <begin position="104"/>
        <end position="114"/>
    </location>
</feature>
<feature type="compositionally biased region" description="Gly residues" evidence="1">
    <location>
        <begin position="266"/>
        <end position="276"/>
    </location>
</feature>
<dbReference type="EMBL" id="KZ805904">
    <property type="protein sequence ID" value="PVH91285.1"/>
    <property type="molecule type" value="Genomic_DNA"/>
</dbReference>
<feature type="compositionally biased region" description="Gly residues" evidence="1">
    <location>
        <begin position="185"/>
        <end position="196"/>
    </location>
</feature>
<feature type="compositionally biased region" description="Pro residues" evidence="1">
    <location>
        <begin position="67"/>
        <end position="82"/>
    </location>
</feature>
<feature type="compositionally biased region" description="Pro residues" evidence="1">
    <location>
        <begin position="173"/>
        <end position="182"/>
    </location>
</feature>
<evidence type="ECO:0000256" key="1">
    <source>
        <dbReference type="SAM" id="MobiDB-lite"/>
    </source>
</evidence>
<feature type="compositionally biased region" description="Polar residues" evidence="1">
    <location>
        <begin position="384"/>
        <end position="402"/>
    </location>
</feature>
<protein>
    <submittedName>
        <fullName evidence="2">Uncharacterized protein</fullName>
    </submittedName>
</protein>
<dbReference type="AlphaFoldDB" id="A0A2V1CZX2"/>
<evidence type="ECO:0000313" key="3">
    <source>
        <dbReference type="Proteomes" id="UP000244855"/>
    </source>
</evidence>
<feature type="compositionally biased region" description="Pro residues" evidence="1">
    <location>
        <begin position="141"/>
        <end position="154"/>
    </location>
</feature>
<reference evidence="2 3" key="1">
    <citation type="journal article" date="2018" name="Sci. Rep.">
        <title>Comparative genomics provides insights into the lifestyle and reveals functional heterogeneity of dark septate endophytic fungi.</title>
        <authorList>
            <person name="Knapp D.G."/>
            <person name="Nemeth J.B."/>
            <person name="Barry K."/>
            <person name="Hainaut M."/>
            <person name="Henrissat B."/>
            <person name="Johnson J."/>
            <person name="Kuo A."/>
            <person name="Lim J.H.P."/>
            <person name="Lipzen A."/>
            <person name="Nolan M."/>
            <person name="Ohm R.A."/>
            <person name="Tamas L."/>
            <person name="Grigoriev I.V."/>
            <person name="Spatafora J.W."/>
            <person name="Nagy L.G."/>
            <person name="Kovacs G.M."/>
        </authorList>
    </citation>
    <scope>NUCLEOTIDE SEQUENCE [LARGE SCALE GENOMIC DNA]</scope>
    <source>
        <strain evidence="2 3">DSE2036</strain>
    </source>
</reference>
<feature type="compositionally biased region" description="Pro residues" evidence="1">
    <location>
        <begin position="405"/>
        <end position="439"/>
    </location>
</feature>
<feature type="compositionally biased region" description="Gly residues" evidence="1">
    <location>
        <begin position="225"/>
        <end position="236"/>
    </location>
</feature>
<proteinExistence type="predicted"/>
<organism evidence="2 3">
    <name type="scientific">Periconia macrospinosa</name>
    <dbReference type="NCBI Taxonomy" id="97972"/>
    <lineage>
        <taxon>Eukaryota</taxon>
        <taxon>Fungi</taxon>
        <taxon>Dikarya</taxon>
        <taxon>Ascomycota</taxon>
        <taxon>Pezizomycotina</taxon>
        <taxon>Dothideomycetes</taxon>
        <taxon>Pleosporomycetidae</taxon>
        <taxon>Pleosporales</taxon>
        <taxon>Massarineae</taxon>
        <taxon>Periconiaceae</taxon>
        <taxon>Periconia</taxon>
    </lineage>
</organism>
<feature type="compositionally biased region" description="Gly residues" evidence="1">
    <location>
        <begin position="245"/>
        <end position="257"/>
    </location>
</feature>
<keyword evidence="3" id="KW-1185">Reference proteome</keyword>
<evidence type="ECO:0000313" key="2">
    <source>
        <dbReference type="EMBL" id="PVH91285.1"/>
    </source>
</evidence>
<name>A0A2V1CZX2_9PLEO</name>
<dbReference type="STRING" id="97972.A0A2V1CZX2"/>
<feature type="compositionally biased region" description="Polar residues" evidence="1">
    <location>
        <begin position="83"/>
        <end position="102"/>
    </location>
</feature>
<feature type="region of interest" description="Disordered" evidence="1">
    <location>
        <begin position="384"/>
        <end position="441"/>
    </location>
</feature>
<sequence length="456" mass="45979">MDRFGSAHYNYERENHYHADRRTGKFDNSNRRFHDCTTQRLLVSSLIHTRKRMLTIHRWRNQLLGPPVTPPGNQPSGAPPTNPGQSNDASTANGPQPSSTLSPDAPPSRTPDPNTPAITPVISTSSSTDAGGVVIPVPITLLPPQPDPNTPVIPPGISTSSSTDAGGVVIPVPVTPLPPQPSNQPGGGGGGGGGGSNPPQPSNQPGGGGGGGGGGSNPPQPSNQPGGGGGGGGGGSNPPQPSNQPGGGGGGGGGGGSNPPQPSNQPGGGGGGGGGSNRPNDPNACEKPETADSCIVSCLAKTDKPQTTLTTSCFTPECRKYLACTATPTTTTTVRTKTADDACILDPTVVGDPQRPAEDAQKLLAAADALDELLSKYDPEGLETITSSDPATATFTPSTLMTSVIPPPSSGDQPPAPTPTATSEPPPPPDPTPEPPPPITDQWTIRLHQQVPLLYR</sequence>